<dbReference type="Pfam" id="PF13472">
    <property type="entry name" value="Lipase_GDSL_2"/>
    <property type="match status" value="1"/>
</dbReference>
<protein>
    <recommendedName>
        <fullName evidence="1">SGNH hydrolase-type esterase domain-containing protein</fullName>
    </recommendedName>
</protein>
<dbReference type="InterPro" id="IPR036514">
    <property type="entry name" value="SGNH_hydro_sf"/>
</dbReference>
<accession>A0ABQ0Q4W6</accession>
<organism evidence="2 3">
    <name type="scientific">Asaia krungthepensis NRIC 0535</name>
    <dbReference type="NCBI Taxonomy" id="1307925"/>
    <lineage>
        <taxon>Bacteria</taxon>
        <taxon>Pseudomonadati</taxon>
        <taxon>Pseudomonadota</taxon>
        <taxon>Alphaproteobacteria</taxon>
        <taxon>Acetobacterales</taxon>
        <taxon>Acetobacteraceae</taxon>
        <taxon>Asaia</taxon>
    </lineage>
</organism>
<comment type="caution">
    <text evidence="2">The sequence shown here is derived from an EMBL/GenBank/DDBJ whole genome shotgun (WGS) entry which is preliminary data.</text>
</comment>
<keyword evidence="3" id="KW-1185">Reference proteome</keyword>
<feature type="domain" description="SGNH hydrolase-type esterase" evidence="1">
    <location>
        <begin position="364"/>
        <end position="523"/>
    </location>
</feature>
<dbReference type="RefSeq" id="WP_264816533.1">
    <property type="nucleotide sequence ID" value="NZ_BAPV01000043.1"/>
</dbReference>
<dbReference type="Gene3D" id="3.40.50.1110">
    <property type="entry name" value="SGNH hydrolase"/>
    <property type="match status" value="1"/>
</dbReference>
<proteinExistence type="predicted"/>
<dbReference type="InterPro" id="IPR013830">
    <property type="entry name" value="SGNH_hydro"/>
</dbReference>
<reference evidence="2" key="1">
    <citation type="submission" date="2013-04" db="EMBL/GenBank/DDBJ databases">
        <title>The genome sequencing project of 58 acetic acid bacteria.</title>
        <authorList>
            <person name="Okamoto-Kainuma A."/>
            <person name="Ishikawa M."/>
            <person name="Umino S."/>
            <person name="Koizumi Y."/>
            <person name="Shiwa Y."/>
            <person name="Yoshikawa H."/>
            <person name="Matsutani M."/>
            <person name="Matsushita K."/>
        </authorList>
    </citation>
    <scope>NUCLEOTIDE SEQUENCE</scope>
    <source>
        <strain evidence="2">NRIC 0535</strain>
    </source>
</reference>
<dbReference type="Gene3D" id="2.60.120.200">
    <property type="match status" value="1"/>
</dbReference>
<dbReference type="EMBL" id="BAPV01000043">
    <property type="protein sequence ID" value="GBQ91525.1"/>
    <property type="molecule type" value="Genomic_DNA"/>
</dbReference>
<name>A0ABQ0Q4W6_9PROT</name>
<evidence type="ECO:0000313" key="3">
    <source>
        <dbReference type="Proteomes" id="UP001062776"/>
    </source>
</evidence>
<gene>
    <name evidence="2" type="ORF">AA0535_2323</name>
</gene>
<sequence>MPRPILTPQQRDVCNRAPDAADDITLGYVKGDLWQSRGSVWRAEETGPGEAVWRLIAQADHPRSLRDDADSNLAAAWGSQQIISGYAGPLMDVAFEQDAKLSFVTIRIDEHGALCKDGADLFIAGHGKRLSVTRLYDQSGHGAHAVAQGYDPATQALDRSRCPEIGSRFIGDVPVISWTGEPRLAQGMQFTLPQQLDATKATVLFEGAFSAANTARPEGNSLLWLDAASGNSIAWSVGGHDCGGGIRFSDPNLTGEEARRSLVPDVGPSLLTLRPTEQGIAVMDGTGQLTTQISLSSCTQRSLKAITGGAIGGNRRNGGCSAALQMRGLKIFTRTMDDPDVASAMVQAISDLGIFPQRRERLDCIGSSTTQGFGAEDGWSWPQILAQKLPSHLSIHNWGVPGATAQDCLTNTLNAIVADQRRFRSALGITWLGNNDIGKGHSIDQIVANNIAIHRQLKRAGYRRLFMIAQYNETLRAAMKRAADNREIIADMVIDPWSEGPLSDRGDRSLFYDGTHLTRKANQLLAAAISTAISSFL</sequence>
<evidence type="ECO:0000259" key="1">
    <source>
        <dbReference type="Pfam" id="PF13472"/>
    </source>
</evidence>
<dbReference type="SUPFAM" id="SSF52266">
    <property type="entry name" value="SGNH hydrolase"/>
    <property type="match status" value="1"/>
</dbReference>
<dbReference type="Proteomes" id="UP001062776">
    <property type="component" value="Unassembled WGS sequence"/>
</dbReference>
<evidence type="ECO:0000313" key="2">
    <source>
        <dbReference type="EMBL" id="GBQ91525.1"/>
    </source>
</evidence>